<evidence type="ECO:0000256" key="1">
    <source>
        <dbReference type="SAM" id="MobiDB-lite"/>
    </source>
</evidence>
<dbReference type="OrthoDB" id="5416266at2759"/>
<feature type="region of interest" description="Disordered" evidence="1">
    <location>
        <begin position="77"/>
        <end position="101"/>
    </location>
</feature>
<name>A0A436ZPK0_ARTFL</name>
<evidence type="ECO:0000313" key="3">
    <source>
        <dbReference type="Proteomes" id="UP000283090"/>
    </source>
</evidence>
<dbReference type="Proteomes" id="UP000283090">
    <property type="component" value="Unassembled WGS sequence"/>
</dbReference>
<proteinExistence type="predicted"/>
<gene>
    <name evidence="2" type="ORF">DFL_008719</name>
</gene>
<protein>
    <submittedName>
        <fullName evidence="2">Uncharacterized protein</fullName>
    </submittedName>
</protein>
<dbReference type="EMBL" id="SAEB01000012">
    <property type="protein sequence ID" value="RVD80831.1"/>
    <property type="molecule type" value="Genomic_DNA"/>
</dbReference>
<evidence type="ECO:0000313" key="2">
    <source>
        <dbReference type="EMBL" id="RVD80831.1"/>
    </source>
</evidence>
<keyword evidence="3" id="KW-1185">Reference proteome</keyword>
<dbReference type="RefSeq" id="XP_067486375.1">
    <property type="nucleotide sequence ID" value="XM_067638492.1"/>
</dbReference>
<dbReference type="GeneID" id="93591030"/>
<organism evidence="2 3">
    <name type="scientific">Arthrobotrys flagrans</name>
    <name type="common">Nematode-trapping fungus</name>
    <name type="synonym">Trichothecium flagrans</name>
    <dbReference type="NCBI Taxonomy" id="97331"/>
    <lineage>
        <taxon>Eukaryota</taxon>
        <taxon>Fungi</taxon>
        <taxon>Dikarya</taxon>
        <taxon>Ascomycota</taxon>
        <taxon>Pezizomycotina</taxon>
        <taxon>Orbiliomycetes</taxon>
        <taxon>Orbiliales</taxon>
        <taxon>Orbiliaceae</taxon>
        <taxon>Arthrobotrys</taxon>
    </lineage>
</organism>
<dbReference type="VEuPathDB" id="FungiDB:DFL_008719"/>
<dbReference type="AlphaFoldDB" id="A0A436ZPK0"/>
<comment type="caution">
    <text evidence="2">The sequence shown here is derived from an EMBL/GenBank/DDBJ whole genome shotgun (WGS) entry which is preliminary data.</text>
</comment>
<sequence>MITQRVGGAWDELEKSNAFKDTIIRSFKKCGISSALDSSKDHKINISGITDYTVGSALGILQATTGTAVDLTLDSEDMLEEDADPGGGYVEEEENGEIEQR</sequence>
<reference evidence="2 3" key="1">
    <citation type="submission" date="2019-01" db="EMBL/GenBank/DDBJ databases">
        <title>Intercellular communication is required for trap formation in the nematode-trapping fungus Duddingtonia flagrans.</title>
        <authorList>
            <person name="Youssar L."/>
            <person name="Wernet V."/>
            <person name="Hensel N."/>
            <person name="Hildebrandt H.-G."/>
            <person name="Fischer R."/>
        </authorList>
    </citation>
    <scope>NUCLEOTIDE SEQUENCE [LARGE SCALE GENOMIC DNA]</scope>
    <source>
        <strain evidence="2 3">CBS H-5679</strain>
    </source>
</reference>
<accession>A0A436ZPK0</accession>